<dbReference type="Proteomes" id="UP000681722">
    <property type="component" value="Unassembled WGS sequence"/>
</dbReference>
<reference evidence="2" key="1">
    <citation type="submission" date="2021-02" db="EMBL/GenBank/DDBJ databases">
        <authorList>
            <person name="Nowell W R."/>
        </authorList>
    </citation>
    <scope>NUCLEOTIDE SEQUENCE</scope>
</reference>
<dbReference type="AlphaFoldDB" id="A0A814LBF7"/>
<dbReference type="OrthoDB" id="10064970at2759"/>
<protein>
    <submittedName>
        <fullName evidence="2">Uncharacterized protein</fullName>
    </submittedName>
</protein>
<feature type="compositionally biased region" description="Acidic residues" evidence="1">
    <location>
        <begin position="294"/>
        <end position="315"/>
    </location>
</feature>
<accession>A0A814LBF7</accession>
<feature type="region of interest" description="Disordered" evidence="1">
    <location>
        <begin position="271"/>
        <end position="319"/>
    </location>
</feature>
<evidence type="ECO:0000313" key="3">
    <source>
        <dbReference type="EMBL" id="CAF3831847.1"/>
    </source>
</evidence>
<name>A0A814LBF7_9BILA</name>
<dbReference type="Proteomes" id="UP000663829">
    <property type="component" value="Unassembled WGS sequence"/>
</dbReference>
<evidence type="ECO:0000313" key="4">
    <source>
        <dbReference type="Proteomes" id="UP000663829"/>
    </source>
</evidence>
<proteinExistence type="predicted"/>
<dbReference type="EMBL" id="CAJNOQ010004537">
    <property type="protein sequence ID" value="CAF1063831.1"/>
    <property type="molecule type" value="Genomic_DNA"/>
</dbReference>
<evidence type="ECO:0000256" key="1">
    <source>
        <dbReference type="SAM" id="MobiDB-lite"/>
    </source>
</evidence>
<evidence type="ECO:0000313" key="2">
    <source>
        <dbReference type="EMBL" id="CAF1063831.1"/>
    </source>
</evidence>
<comment type="caution">
    <text evidence="2">The sequence shown here is derived from an EMBL/GenBank/DDBJ whole genome shotgun (WGS) entry which is preliminary data.</text>
</comment>
<keyword evidence="4" id="KW-1185">Reference proteome</keyword>
<dbReference type="EMBL" id="CAJOBC010004537">
    <property type="protein sequence ID" value="CAF3831847.1"/>
    <property type="molecule type" value="Genomic_DNA"/>
</dbReference>
<feature type="non-terminal residue" evidence="2">
    <location>
        <position position="1"/>
    </location>
</feature>
<organism evidence="2 4">
    <name type="scientific">Didymodactylos carnosus</name>
    <dbReference type="NCBI Taxonomy" id="1234261"/>
    <lineage>
        <taxon>Eukaryota</taxon>
        <taxon>Metazoa</taxon>
        <taxon>Spiralia</taxon>
        <taxon>Gnathifera</taxon>
        <taxon>Rotifera</taxon>
        <taxon>Eurotatoria</taxon>
        <taxon>Bdelloidea</taxon>
        <taxon>Philodinida</taxon>
        <taxon>Philodinidae</taxon>
        <taxon>Didymodactylos</taxon>
    </lineage>
</organism>
<sequence length="390" mass="45018">LVRSDLYPKDRQNYASCVKISSPTILKLLKRSPDTKSLYVYLKLLNYLIIAYVDKTTTILDRLKYSWICIFVCRLWWAWLTLYCNTTNKRTIEKHFITNAAQYSIEINGHNLLYIIMLVLENKIPKDTVNTIHLFSSQPCESIFRNTRSLSGVYSTIVNFTVKDFLKRAQKLSILNKIKCFETANDNANRLLFPIHHKHLKDNRNLNNSNHNNIDNVTTDDVEKIILSAYETAKVLIDNLKMCKLLKENKIYTLKQLSTYISNSLRSSSNVTDNTMIDDDVDNESDTSSSSGNEDNDYYGEDDESENISEGEDDDKIPLDHFAQVRNTTFSGMRIVESVPRGAENSYFTIKINNADKYIHKTTACWLLTQNNNRLPSDRLSRVIATSRKE</sequence>
<gene>
    <name evidence="2" type="ORF">GPM918_LOCUS16921</name>
    <name evidence="3" type="ORF">SRO942_LOCUS16920</name>
</gene>
<feature type="compositionally biased region" description="Acidic residues" evidence="1">
    <location>
        <begin position="276"/>
        <end position="285"/>
    </location>
</feature>